<keyword evidence="9" id="KW-0170">Cobalt</keyword>
<dbReference type="Proteomes" id="UP000249633">
    <property type="component" value="Unassembled WGS sequence"/>
</dbReference>
<sequence>MRGWARELGFSQIAVAGIDLSSAEPGLLAWLDAGHHGSMQYMAAHGLKRARPAELVPGTLSIITARMDYLPRDTGPDWRAVEWSGLAQPGQAQLSLYARGRDYHKVLRQRLQKLAERLADEVGPLGHRVFTDSAPVLEVELAARSGLGWRGKHTLALHREAGSMFFLGEIFVDLALPPTEPVSSHCGACNACSDACPTGAITAPYRVDARRCVSYLTIEHDGPIPEDLRPLLGNRIYGCDDCQLACPWNKFAQPAVLADFDARPGLAGSRIEQLLGWSEAEFLRRTEGSAIRRIGFERWQRNLAVAAGNALRSRDDAALRAALMRAGEGASVLVREHVEWALSAPAEPDALS</sequence>
<comment type="caution">
    <text evidence="9">Lacks conserved residue(s) required for the propagation of feature annotation.</text>
</comment>
<dbReference type="Pfam" id="PF13484">
    <property type="entry name" value="Fer4_16"/>
    <property type="match status" value="1"/>
</dbReference>
<evidence type="ECO:0000313" key="11">
    <source>
        <dbReference type="EMBL" id="PZP28545.1"/>
    </source>
</evidence>
<dbReference type="GO" id="GO:0046872">
    <property type="term" value="F:metal ion binding"/>
    <property type="evidence" value="ECO:0007669"/>
    <property type="project" value="UniProtKB-KW"/>
</dbReference>
<dbReference type="GO" id="GO:0051539">
    <property type="term" value="F:4 iron, 4 sulfur cluster binding"/>
    <property type="evidence" value="ECO:0007669"/>
    <property type="project" value="UniProtKB-KW"/>
</dbReference>
<evidence type="ECO:0000259" key="10">
    <source>
        <dbReference type="PROSITE" id="PS51379"/>
    </source>
</evidence>
<comment type="pathway">
    <text evidence="9">tRNA modification; tRNA-queuosine biosynthesis.</text>
</comment>
<evidence type="ECO:0000256" key="3">
    <source>
        <dbReference type="ARBA" id="ARBA00022694"/>
    </source>
</evidence>
<evidence type="ECO:0000256" key="2">
    <source>
        <dbReference type="ARBA" id="ARBA00022490"/>
    </source>
</evidence>
<dbReference type="Pfam" id="PF08331">
    <property type="entry name" value="QueG_DUF1730"/>
    <property type="match status" value="1"/>
</dbReference>
<dbReference type="PANTHER" id="PTHR30002:SF4">
    <property type="entry name" value="EPOXYQUEUOSINE REDUCTASE"/>
    <property type="match status" value="1"/>
</dbReference>
<evidence type="ECO:0000256" key="4">
    <source>
        <dbReference type="ARBA" id="ARBA00022723"/>
    </source>
</evidence>
<evidence type="ECO:0000256" key="9">
    <source>
        <dbReference type="HAMAP-Rule" id="MF_00916"/>
    </source>
</evidence>
<feature type="binding site" evidence="9">
    <location>
        <position position="246"/>
    </location>
    <ligand>
        <name>[4Fe-4S] cluster</name>
        <dbReference type="ChEBI" id="CHEBI:49883"/>
        <label>1</label>
    </ligand>
</feature>
<dbReference type="AlphaFoldDB" id="A0A2W5D946"/>
<dbReference type="GO" id="GO:0005737">
    <property type="term" value="C:cytoplasm"/>
    <property type="evidence" value="ECO:0007669"/>
    <property type="project" value="UniProtKB-SubCell"/>
</dbReference>
<comment type="cofactor">
    <cofactor evidence="9">
        <name>cob(II)alamin</name>
        <dbReference type="ChEBI" id="CHEBI:16304"/>
    </cofactor>
</comment>
<protein>
    <recommendedName>
        <fullName evidence="9">Epoxyqueuosine reductase</fullName>
        <ecNumber evidence="9">1.17.99.6</ecNumber>
    </recommendedName>
    <alternativeName>
        <fullName evidence="9">Queuosine biosynthesis protein QueG</fullName>
    </alternativeName>
</protein>
<dbReference type="UniPathway" id="UPA00392"/>
<comment type="function">
    <text evidence="9">Catalyzes the conversion of epoxyqueuosine (oQ) to queuosine (Q), which is a hypermodified base found in the wobble positions of tRNA(Asp), tRNA(Asn), tRNA(His) and tRNA(Tyr).</text>
</comment>
<keyword evidence="3 9" id="KW-0819">tRNA processing</keyword>
<evidence type="ECO:0000256" key="5">
    <source>
        <dbReference type="ARBA" id="ARBA00022785"/>
    </source>
</evidence>
<dbReference type="EC" id="1.17.99.6" evidence="9"/>
<gene>
    <name evidence="9 11" type="primary">queG</name>
    <name evidence="11" type="ORF">DI603_19095</name>
</gene>
<dbReference type="GO" id="GO:0052693">
    <property type="term" value="F:epoxyqueuosine reductase activity"/>
    <property type="evidence" value="ECO:0007669"/>
    <property type="project" value="UniProtKB-UniRule"/>
</dbReference>
<evidence type="ECO:0000313" key="12">
    <source>
        <dbReference type="Proteomes" id="UP000249633"/>
    </source>
</evidence>
<comment type="subcellular location">
    <subcellularLocation>
        <location evidence="9">Cytoplasm</location>
    </subcellularLocation>
</comment>
<feature type="domain" description="4Fe-4S ferredoxin-type" evidence="10">
    <location>
        <begin position="177"/>
        <end position="206"/>
    </location>
</feature>
<dbReference type="Gene3D" id="3.30.70.20">
    <property type="match status" value="1"/>
</dbReference>
<keyword evidence="1 9" id="KW-0004">4Fe-4S</keyword>
<keyword evidence="5 9" id="KW-0671">Queuosine biosynthesis</keyword>
<comment type="caution">
    <text evidence="11">The sequence shown here is derived from an EMBL/GenBank/DDBJ whole genome shotgun (WGS) entry which is preliminary data.</text>
</comment>
<dbReference type="HAMAP" id="MF_00916">
    <property type="entry name" value="QueG"/>
    <property type="match status" value="1"/>
</dbReference>
<comment type="subunit">
    <text evidence="9">Monomer.</text>
</comment>
<name>A0A2W5D946_9BURK</name>
<dbReference type="SUPFAM" id="SSF54862">
    <property type="entry name" value="4Fe-4S ferredoxins"/>
    <property type="match status" value="1"/>
</dbReference>
<feature type="binding site" evidence="9">
    <location>
        <position position="212"/>
    </location>
    <ligand>
        <name>[4Fe-4S] cluster</name>
        <dbReference type="ChEBI" id="CHEBI:49883"/>
        <label>2</label>
    </ligand>
</feature>
<keyword evidence="9" id="KW-0846">Cobalamin</keyword>
<comment type="catalytic activity">
    <reaction evidence="9">
        <text>epoxyqueuosine(34) in tRNA + AH2 = queuosine(34) in tRNA + A + H2O</text>
        <dbReference type="Rhea" id="RHEA:32159"/>
        <dbReference type="Rhea" id="RHEA-COMP:18571"/>
        <dbReference type="Rhea" id="RHEA-COMP:18582"/>
        <dbReference type="ChEBI" id="CHEBI:13193"/>
        <dbReference type="ChEBI" id="CHEBI:15377"/>
        <dbReference type="ChEBI" id="CHEBI:17499"/>
        <dbReference type="ChEBI" id="CHEBI:194431"/>
        <dbReference type="ChEBI" id="CHEBI:194443"/>
        <dbReference type="EC" id="1.17.99.6"/>
    </reaction>
</comment>
<feature type="binding site" evidence="9">
    <location>
        <position position="214"/>
    </location>
    <ligand>
        <name>cob(II)alamin</name>
        <dbReference type="ChEBI" id="CHEBI:16304"/>
    </ligand>
</feature>
<feature type="binding site" evidence="9">
    <location>
        <position position="196"/>
    </location>
    <ligand>
        <name>[4Fe-4S] cluster</name>
        <dbReference type="ChEBI" id="CHEBI:49883"/>
        <label>2</label>
    </ligand>
</feature>
<feature type="binding site" evidence="9">
    <location>
        <position position="167"/>
    </location>
    <ligand>
        <name>cob(II)alamin</name>
        <dbReference type="ChEBI" id="CHEBI:16304"/>
    </ligand>
</feature>
<feature type="binding site" evidence="9">
    <location>
        <position position="49"/>
    </location>
    <ligand>
        <name>cob(II)alamin</name>
        <dbReference type="ChEBI" id="CHEBI:16304"/>
    </ligand>
</feature>
<proteinExistence type="inferred from homology"/>
<accession>A0A2W5D946</accession>
<feature type="active site" description="Proton donor" evidence="9">
    <location>
        <position position="132"/>
    </location>
</feature>
<dbReference type="NCBIfam" id="TIGR00276">
    <property type="entry name" value="tRNA epoxyqueuosine(34) reductase QueG"/>
    <property type="match status" value="1"/>
</dbReference>
<comment type="cofactor">
    <cofactor evidence="9">
        <name>[4Fe-4S] cluster</name>
        <dbReference type="ChEBI" id="CHEBI:49883"/>
    </cofactor>
    <text evidence="9">Binds 2 [4Fe-4S] clusters per monomer.</text>
</comment>
<feature type="binding site" evidence="9">
    <location>
        <position position="242"/>
    </location>
    <ligand>
        <name>[4Fe-4S] cluster</name>
        <dbReference type="ChEBI" id="CHEBI:49883"/>
        <label>2</label>
    </ligand>
</feature>
<dbReference type="InterPro" id="IPR017900">
    <property type="entry name" value="4Fe4S_Fe_S_CS"/>
</dbReference>
<reference evidence="11 12" key="1">
    <citation type="submission" date="2017-08" db="EMBL/GenBank/DDBJ databases">
        <title>Infants hospitalized years apart are colonized by the same room-sourced microbial strains.</title>
        <authorList>
            <person name="Brooks B."/>
            <person name="Olm M.R."/>
            <person name="Firek B.A."/>
            <person name="Baker R."/>
            <person name="Thomas B.C."/>
            <person name="Morowitz M.J."/>
            <person name="Banfield J.F."/>
        </authorList>
    </citation>
    <scope>NUCLEOTIDE SEQUENCE [LARGE SCALE GENOMIC DNA]</scope>
    <source>
        <strain evidence="11">S2_012_000_R2_81</strain>
    </source>
</reference>
<dbReference type="GO" id="GO:0031419">
    <property type="term" value="F:cobalamin binding"/>
    <property type="evidence" value="ECO:0007669"/>
    <property type="project" value="UniProtKB-KW"/>
</dbReference>
<evidence type="ECO:0000256" key="7">
    <source>
        <dbReference type="ARBA" id="ARBA00023004"/>
    </source>
</evidence>
<feature type="binding site" evidence="9">
    <location>
        <position position="239"/>
    </location>
    <ligand>
        <name>[4Fe-4S] cluster</name>
        <dbReference type="ChEBI" id="CHEBI:49883"/>
        <label>2</label>
    </ligand>
</feature>
<dbReference type="InterPro" id="IPR013542">
    <property type="entry name" value="QueG_DUF1730"/>
</dbReference>
<dbReference type="PROSITE" id="PS00198">
    <property type="entry name" value="4FE4S_FER_1"/>
    <property type="match status" value="1"/>
</dbReference>
<feature type="binding site" evidence="9">
    <location>
        <begin position="239"/>
        <end position="240"/>
    </location>
    <ligand>
        <name>cob(II)alamin</name>
        <dbReference type="ChEBI" id="CHEBI:16304"/>
    </ligand>
</feature>
<keyword evidence="4 9" id="KW-0479">Metal-binding</keyword>
<dbReference type="FunFam" id="3.30.70.20:FF:000017">
    <property type="entry name" value="Epoxyqueuosine reductase"/>
    <property type="match status" value="1"/>
</dbReference>
<dbReference type="InterPro" id="IPR017896">
    <property type="entry name" value="4Fe4S_Fe-S-bd"/>
</dbReference>
<keyword evidence="2 9" id="KW-0963">Cytoplasm</keyword>
<feature type="binding site" evidence="9">
    <location>
        <position position="186"/>
    </location>
    <ligand>
        <name>[4Fe-4S] cluster</name>
        <dbReference type="ChEBI" id="CHEBI:49883"/>
        <label>1</label>
    </ligand>
</feature>
<dbReference type="EMBL" id="QFOD01000022">
    <property type="protein sequence ID" value="PZP28545.1"/>
    <property type="molecule type" value="Genomic_DNA"/>
</dbReference>
<dbReference type="PROSITE" id="PS51379">
    <property type="entry name" value="4FE4S_FER_2"/>
    <property type="match status" value="1"/>
</dbReference>
<evidence type="ECO:0000256" key="8">
    <source>
        <dbReference type="ARBA" id="ARBA00023014"/>
    </source>
</evidence>
<dbReference type="InterPro" id="IPR004453">
    <property type="entry name" value="QueG"/>
</dbReference>
<evidence type="ECO:0000256" key="6">
    <source>
        <dbReference type="ARBA" id="ARBA00023002"/>
    </source>
</evidence>
<dbReference type="PANTHER" id="PTHR30002">
    <property type="entry name" value="EPOXYQUEUOSINE REDUCTASE"/>
    <property type="match status" value="1"/>
</dbReference>
<feature type="binding site" evidence="9">
    <location>
        <position position="189"/>
    </location>
    <ligand>
        <name>[4Fe-4S] cluster</name>
        <dbReference type="ChEBI" id="CHEBI:49883"/>
        <label>1</label>
    </ligand>
</feature>
<keyword evidence="8 9" id="KW-0411">Iron-sulfur</keyword>
<keyword evidence="7 9" id="KW-0408">Iron</keyword>
<keyword evidence="6 9" id="KW-0560">Oxidoreductase</keyword>
<comment type="similarity">
    <text evidence="9">Belongs to the QueG family.</text>
</comment>
<organism evidence="11 12">
    <name type="scientific">Roseateles depolymerans</name>
    <dbReference type="NCBI Taxonomy" id="76731"/>
    <lineage>
        <taxon>Bacteria</taxon>
        <taxon>Pseudomonadati</taxon>
        <taxon>Pseudomonadota</taxon>
        <taxon>Betaproteobacteria</taxon>
        <taxon>Burkholderiales</taxon>
        <taxon>Sphaerotilaceae</taxon>
        <taxon>Roseateles</taxon>
    </lineage>
</organism>
<feature type="binding site" evidence="9">
    <location>
        <position position="132"/>
    </location>
    <ligand>
        <name>cob(II)alamin</name>
        <dbReference type="ChEBI" id="CHEBI:16304"/>
    </ligand>
</feature>
<dbReference type="GO" id="GO:0008616">
    <property type="term" value="P:tRNA queuosine(34) biosynthetic process"/>
    <property type="evidence" value="ECO:0007669"/>
    <property type="project" value="UniProtKB-UniRule"/>
</dbReference>
<evidence type="ECO:0000256" key="1">
    <source>
        <dbReference type="ARBA" id="ARBA00022485"/>
    </source>
</evidence>
<feature type="binding site" evidence="9">
    <location>
        <position position="192"/>
    </location>
    <ligand>
        <name>[4Fe-4S] cluster</name>
        <dbReference type="ChEBI" id="CHEBI:49883"/>
        <label>1</label>
    </ligand>
</feature>